<gene>
    <name evidence="1" type="ORF">POSPLADRAFT_1142511</name>
</gene>
<dbReference type="EMBL" id="KZ110597">
    <property type="protein sequence ID" value="OSX62400.1"/>
    <property type="molecule type" value="Genomic_DNA"/>
</dbReference>
<dbReference type="Proteomes" id="UP000194127">
    <property type="component" value="Unassembled WGS sequence"/>
</dbReference>
<reference evidence="1 2" key="1">
    <citation type="submission" date="2017-04" db="EMBL/GenBank/DDBJ databases">
        <title>Genome Sequence of the Model Brown-Rot Fungus Postia placenta SB12.</title>
        <authorList>
            <consortium name="DOE Joint Genome Institute"/>
            <person name="Gaskell J."/>
            <person name="Kersten P."/>
            <person name="Larrondo L.F."/>
            <person name="Canessa P."/>
            <person name="Martinez D."/>
            <person name="Hibbett D."/>
            <person name="Schmoll M."/>
            <person name="Kubicek C.P."/>
            <person name="Martinez A.T."/>
            <person name="Yadav J."/>
            <person name="Master E."/>
            <person name="Magnuson J.K."/>
            <person name="James T."/>
            <person name="Yaver D."/>
            <person name="Berka R."/>
            <person name="Labutti K."/>
            <person name="Lipzen A."/>
            <person name="Aerts A."/>
            <person name="Barry K."/>
            <person name="Henrissat B."/>
            <person name="Blanchette R."/>
            <person name="Grigoriev I."/>
            <person name="Cullen D."/>
        </authorList>
    </citation>
    <scope>NUCLEOTIDE SEQUENCE [LARGE SCALE GENOMIC DNA]</scope>
    <source>
        <strain evidence="1 2">MAD-698-R-SB12</strain>
    </source>
</reference>
<protein>
    <submittedName>
        <fullName evidence="1">Uncharacterized protein</fullName>
    </submittedName>
</protein>
<evidence type="ECO:0000313" key="1">
    <source>
        <dbReference type="EMBL" id="OSX62400.1"/>
    </source>
</evidence>
<proteinExistence type="predicted"/>
<dbReference type="OrthoDB" id="10271777at2759"/>
<organism evidence="1 2">
    <name type="scientific">Postia placenta MAD-698-R-SB12</name>
    <dbReference type="NCBI Taxonomy" id="670580"/>
    <lineage>
        <taxon>Eukaryota</taxon>
        <taxon>Fungi</taxon>
        <taxon>Dikarya</taxon>
        <taxon>Basidiomycota</taxon>
        <taxon>Agaricomycotina</taxon>
        <taxon>Agaricomycetes</taxon>
        <taxon>Polyporales</taxon>
        <taxon>Adustoporiaceae</taxon>
        <taxon>Rhodonia</taxon>
    </lineage>
</organism>
<dbReference type="AlphaFoldDB" id="A0A1X6N1L6"/>
<keyword evidence="2" id="KW-1185">Reference proteome</keyword>
<sequence length="485" mass="55314">RVFAEWSKQYIGGTTFWSAFTFRNGAETADAAVFRNLSRFAWVMHLALDDVTFPSIVTFGALVSALPGLKELQLCDVKFAESSFLFDSRTLSRFRLLPQAKNLKEIRLGAIVTDRRFRPAFTLTAWSCYTELLDFMAAVSRPCNSSPCVYPWGSVGRLQLEESIWWRFSFFSIARLLRALPSLASLTLRCAEDRLKPVDIVVECGTSQSQHVADINHKDPRRYIFFSRETDTVVTATNELVKHAAPSLEHLHLCLRFRTADLLGHYPYLRYPKDRCEHPTVNLRCQVFRIQLDTPSGRESSTNLGLISSIPDPKVFWIGACKMLSHVTSTCISSVDICIHWFSWIDRGELSDILCQLDTVLSSPVFDNLVHVRIRVELDEPYVHQKKMKEWAYSMKACLPDLDKREIIGIEVFADLPMPDVRVGLIWDCDIKDWRRCVRKEAKRRNVEIAEVPAFEGGAPSGAIAAHTGRERSSQLEDDQQMILE</sequence>
<name>A0A1X6N1L6_9APHY</name>
<dbReference type="GeneID" id="36330387"/>
<evidence type="ECO:0000313" key="2">
    <source>
        <dbReference type="Proteomes" id="UP000194127"/>
    </source>
</evidence>
<accession>A0A1X6N1L6</accession>
<dbReference type="RefSeq" id="XP_024339194.1">
    <property type="nucleotide sequence ID" value="XM_024485438.1"/>
</dbReference>
<feature type="non-terminal residue" evidence="1">
    <location>
        <position position="1"/>
    </location>
</feature>